<dbReference type="SUPFAM" id="SSF53383">
    <property type="entry name" value="PLP-dependent transferases"/>
    <property type="match status" value="1"/>
</dbReference>
<dbReference type="Gene3D" id="3.40.640.10">
    <property type="entry name" value="Type I PLP-dependent aspartate aminotransferase-like (Major domain)"/>
    <property type="match status" value="1"/>
</dbReference>
<evidence type="ECO:0000256" key="2">
    <source>
        <dbReference type="ARBA" id="ARBA00009533"/>
    </source>
</evidence>
<dbReference type="Gene3D" id="3.90.1150.10">
    <property type="entry name" value="Aspartate Aminotransferase, domain 1"/>
    <property type="match status" value="1"/>
</dbReference>
<dbReference type="Gene3D" id="1.20.1340.10">
    <property type="entry name" value="dopa decarboxylase, N-terminal domain"/>
    <property type="match status" value="1"/>
</dbReference>
<dbReference type="EMBL" id="MU129004">
    <property type="protein sequence ID" value="KAF9511208.1"/>
    <property type="molecule type" value="Genomic_DNA"/>
</dbReference>
<dbReference type="GO" id="GO:0005737">
    <property type="term" value="C:cytoplasm"/>
    <property type="evidence" value="ECO:0007669"/>
    <property type="project" value="TreeGrafter"/>
</dbReference>
<protein>
    <recommendedName>
        <fullName evidence="10">Tyrosine decarboxylase</fullName>
    </recommendedName>
</protein>
<keyword evidence="9" id="KW-1185">Reference proteome</keyword>
<evidence type="ECO:0000256" key="6">
    <source>
        <dbReference type="PIRSR" id="PIRSR602129-50"/>
    </source>
</evidence>
<dbReference type="InterPro" id="IPR010977">
    <property type="entry name" value="Aromatic_deC"/>
</dbReference>
<dbReference type="OrthoDB" id="639767at2759"/>
<dbReference type="GO" id="GO:0006520">
    <property type="term" value="P:amino acid metabolic process"/>
    <property type="evidence" value="ECO:0007669"/>
    <property type="project" value="InterPro"/>
</dbReference>
<dbReference type="Pfam" id="PF00282">
    <property type="entry name" value="Pyridoxal_deC"/>
    <property type="match status" value="2"/>
</dbReference>
<keyword evidence="4 6" id="KW-0663">Pyridoxal phosphate</keyword>
<proteinExistence type="inferred from homology"/>
<evidence type="ECO:0000256" key="4">
    <source>
        <dbReference type="ARBA" id="ARBA00022898"/>
    </source>
</evidence>
<sequence>MDIEEFRKAGYRAVDRICDYYASLSERPVLAQVKPGYLTSALPHEAPQKGESMDVIANDFQTLILPGITHWQHPSFFAYFPSNATFPGMLADIYASSVTNPGFNWMCSPACTELESVVMDWAANLLGLSSSFHVASGVGGGAIQSSASDSALVAVIAARARFLIAHPDVPAEKLVIYLSTQTHSLGTKTAAILNIPFRALPVMPEDAFSLRGDRLRDAYEEDRNAGKWPFVLIATVGSTSSGAVDALEELGPITKDFPDFWLHVDAAWAGVSFSCPEYREQGRLKEINAFADSCCVNFHKWGLVNFDASTLWLRDRRHLTEALDVSPYYLRNKHSDEGTLQFRDNFSSDFPSRLQFFYYILELIGTVIDYRHWQVALGRRFRSIKLWFVLRSYGVEGFQNHIRKCVRLGTLFHDLLSTSSIFEVVTPRSLALTVFRLIIPDAGADASSPPPASLARPIDLQTLNELNMELHHRLTEGSGPGGEDDKLFLTRTDLNGKVCIRLVVGAERTQEEHVQRAFDILCKVGKVLLNDVTPIREP</sequence>
<name>A0A9P6DU20_9AGAM</name>
<dbReference type="Proteomes" id="UP000886523">
    <property type="component" value="Unassembled WGS sequence"/>
</dbReference>
<dbReference type="PANTHER" id="PTHR11999">
    <property type="entry name" value="GROUP II PYRIDOXAL-5-PHOSPHATE DECARBOXYLASE"/>
    <property type="match status" value="1"/>
</dbReference>
<reference evidence="8" key="1">
    <citation type="journal article" date="2020" name="Nat. Commun.">
        <title>Large-scale genome sequencing of mycorrhizal fungi provides insights into the early evolution of symbiotic traits.</title>
        <authorList>
            <person name="Miyauchi S."/>
            <person name="Kiss E."/>
            <person name="Kuo A."/>
            <person name="Drula E."/>
            <person name="Kohler A."/>
            <person name="Sanchez-Garcia M."/>
            <person name="Morin E."/>
            <person name="Andreopoulos B."/>
            <person name="Barry K.W."/>
            <person name="Bonito G."/>
            <person name="Buee M."/>
            <person name="Carver A."/>
            <person name="Chen C."/>
            <person name="Cichocki N."/>
            <person name="Clum A."/>
            <person name="Culley D."/>
            <person name="Crous P.W."/>
            <person name="Fauchery L."/>
            <person name="Girlanda M."/>
            <person name="Hayes R.D."/>
            <person name="Keri Z."/>
            <person name="LaButti K."/>
            <person name="Lipzen A."/>
            <person name="Lombard V."/>
            <person name="Magnuson J."/>
            <person name="Maillard F."/>
            <person name="Murat C."/>
            <person name="Nolan M."/>
            <person name="Ohm R.A."/>
            <person name="Pangilinan J."/>
            <person name="Pereira M.F."/>
            <person name="Perotto S."/>
            <person name="Peter M."/>
            <person name="Pfister S."/>
            <person name="Riley R."/>
            <person name="Sitrit Y."/>
            <person name="Stielow J.B."/>
            <person name="Szollosi G."/>
            <person name="Zifcakova L."/>
            <person name="Stursova M."/>
            <person name="Spatafora J.W."/>
            <person name="Tedersoo L."/>
            <person name="Vaario L.M."/>
            <person name="Yamada A."/>
            <person name="Yan M."/>
            <person name="Wang P."/>
            <person name="Xu J."/>
            <person name="Bruns T."/>
            <person name="Baldrian P."/>
            <person name="Vilgalys R."/>
            <person name="Dunand C."/>
            <person name="Henrissat B."/>
            <person name="Grigoriev I.V."/>
            <person name="Hibbett D."/>
            <person name="Nagy L.G."/>
            <person name="Martin F.M."/>
        </authorList>
    </citation>
    <scope>NUCLEOTIDE SEQUENCE</scope>
    <source>
        <strain evidence="8">UP504</strain>
    </source>
</reference>
<dbReference type="PRINTS" id="PR00800">
    <property type="entry name" value="YHDCRBOXLASE"/>
</dbReference>
<evidence type="ECO:0008006" key="10">
    <source>
        <dbReference type="Google" id="ProtNLM"/>
    </source>
</evidence>
<dbReference type="GO" id="GO:0016831">
    <property type="term" value="F:carboxy-lyase activity"/>
    <property type="evidence" value="ECO:0007669"/>
    <property type="project" value="UniProtKB-KW"/>
</dbReference>
<dbReference type="GO" id="GO:0019752">
    <property type="term" value="P:carboxylic acid metabolic process"/>
    <property type="evidence" value="ECO:0007669"/>
    <property type="project" value="InterPro"/>
</dbReference>
<dbReference type="InterPro" id="IPR015424">
    <property type="entry name" value="PyrdxlP-dep_Trfase"/>
</dbReference>
<feature type="modified residue" description="N6-(pyridoxal phosphate)lysine" evidence="6">
    <location>
        <position position="300"/>
    </location>
</feature>
<comment type="cofactor">
    <cofactor evidence="1 6 7">
        <name>pyridoxal 5'-phosphate</name>
        <dbReference type="ChEBI" id="CHEBI:597326"/>
    </cofactor>
</comment>
<comment type="similarity">
    <text evidence="2 7">Belongs to the group II decarboxylase family.</text>
</comment>
<keyword evidence="3" id="KW-0210">Decarboxylase</keyword>
<dbReference type="InterPro" id="IPR015421">
    <property type="entry name" value="PyrdxlP-dep_Trfase_major"/>
</dbReference>
<keyword evidence="5 7" id="KW-0456">Lyase</keyword>
<dbReference type="GO" id="GO:0030170">
    <property type="term" value="F:pyridoxal phosphate binding"/>
    <property type="evidence" value="ECO:0007669"/>
    <property type="project" value="InterPro"/>
</dbReference>
<evidence type="ECO:0000313" key="9">
    <source>
        <dbReference type="Proteomes" id="UP000886523"/>
    </source>
</evidence>
<evidence type="ECO:0000313" key="8">
    <source>
        <dbReference type="EMBL" id="KAF9511208.1"/>
    </source>
</evidence>
<comment type="caution">
    <text evidence="8">The sequence shown here is derived from an EMBL/GenBank/DDBJ whole genome shotgun (WGS) entry which is preliminary data.</text>
</comment>
<evidence type="ECO:0000256" key="7">
    <source>
        <dbReference type="RuleBase" id="RU000382"/>
    </source>
</evidence>
<dbReference type="InterPro" id="IPR015422">
    <property type="entry name" value="PyrdxlP-dep_Trfase_small"/>
</dbReference>
<accession>A0A9P6DU20</accession>
<dbReference type="InterPro" id="IPR002129">
    <property type="entry name" value="PyrdxlP-dep_de-COase"/>
</dbReference>
<evidence type="ECO:0000256" key="3">
    <source>
        <dbReference type="ARBA" id="ARBA00022793"/>
    </source>
</evidence>
<evidence type="ECO:0000256" key="5">
    <source>
        <dbReference type="ARBA" id="ARBA00023239"/>
    </source>
</evidence>
<gene>
    <name evidence="8" type="ORF">BS47DRAFT_1487046</name>
</gene>
<dbReference type="AlphaFoldDB" id="A0A9P6DU20"/>
<organism evidence="8 9">
    <name type="scientific">Hydnum rufescens UP504</name>
    <dbReference type="NCBI Taxonomy" id="1448309"/>
    <lineage>
        <taxon>Eukaryota</taxon>
        <taxon>Fungi</taxon>
        <taxon>Dikarya</taxon>
        <taxon>Basidiomycota</taxon>
        <taxon>Agaricomycotina</taxon>
        <taxon>Agaricomycetes</taxon>
        <taxon>Cantharellales</taxon>
        <taxon>Hydnaceae</taxon>
        <taxon>Hydnum</taxon>
    </lineage>
</organism>
<evidence type="ECO:0000256" key="1">
    <source>
        <dbReference type="ARBA" id="ARBA00001933"/>
    </source>
</evidence>
<dbReference type="PANTHER" id="PTHR11999:SF70">
    <property type="entry name" value="MIP05841P"/>
    <property type="match status" value="1"/>
</dbReference>